<dbReference type="Proteomes" id="UP000326939">
    <property type="component" value="Chromosome 13"/>
</dbReference>
<evidence type="ECO:0000256" key="6">
    <source>
        <dbReference type="RuleBase" id="RU004914"/>
    </source>
</evidence>
<reference evidence="8" key="1">
    <citation type="journal article" date="2019" name="Gigascience">
        <title>De novo genome assembly of the endangered Acer yangbiense, a plant species with extremely small populations endemic to Yunnan Province, China.</title>
        <authorList>
            <person name="Yang J."/>
            <person name="Wariss H.M."/>
            <person name="Tao L."/>
            <person name="Zhang R."/>
            <person name="Yun Q."/>
            <person name="Hollingsworth P."/>
            <person name="Dao Z."/>
            <person name="Luo G."/>
            <person name="Guo H."/>
            <person name="Ma Y."/>
            <person name="Sun W."/>
        </authorList>
    </citation>
    <scope>NUCLEOTIDE SEQUENCE [LARGE SCALE GENOMIC DNA]</scope>
    <source>
        <strain evidence="8">cv. br00</strain>
    </source>
</reference>
<dbReference type="GO" id="GO:1990961">
    <property type="term" value="P:xenobiotic detoxification by transmembrane export across the plasma membrane"/>
    <property type="evidence" value="ECO:0007669"/>
    <property type="project" value="InterPro"/>
</dbReference>
<protein>
    <recommendedName>
        <fullName evidence="6">Protein DETOXIFICATION</fullName>
    </recommendedName>
    <alternativeName>
        <fullName evidence="6">Multidrug and toxic compound extrusion protein</fullName>
    </alternativeName>
</protein>
<keyword evidence="5 6" id="KW-0472">Membrane</keyword>
<evidence type="ECO:0000256" key="2">
    <source>
        <dbReference type="ARBA" id="ARBA00010199"/>
    </source>
</evidence>
<organism evidence="7 8">
    <name type="scientific">Salix brachista</name>
    <dbReference type="NCBI Taxonomy" id="2182728"/>
    <lineage>
        <taxon>Eukaryota</taxon>
        <taxon>Viridiplantae</taxon>
        <taxon>Streptophyta</taxon>
        <taxon>Embryophyta</taxon>
        <taxon>Tracheophyta</taxon>
        <taxon>Spermatophyta</taxon>
        <taxon>Magnoliopsida</taxon>
        <taxon>eudicotyledons</taxon>
        <taxon>Gunneridae</taxon>
        <taxon>Pentapetalae</taxon>
        <taxon>rosids</taxon>
        <taxon>fabids</taxon>
        <taxon>Malpighiales</taxon>
        <taxon>Salicaceae</taxon>
        <taxon>Saliceae</taxon>
        <taxon>Salix</taxon>
    </lineage>
</organism>
<dbReference type="PANTHER" id="PTHR11206">
    <property type="entry name" value="MULTIDRUG RESISTANCE PROTEIN"/>
    <property type="match status" value="1"/>
</dbReference>
<proteinExistence type="inferred from homology"/>
<sequence>MKIHVVMMNVQISITNVCNVKFIFNKKHEKSTILEIFLTGSIMDNSMEERFVSPEELDSGGLKKRVWKESKKLWKIAFPGMVARVCSFGMIVVTQLFMGHISELDLAAYGLQQSILLRFVDGILIGMSSATETLCGQAYGAGHYHMMGVYLQRSWIIDGVTATILLPLFIFTTPILRLIGQEEDIAIEAGKVSLWLIPVVYSYVFSLTIQMYLQAQQKNKIVGWFSAFSFLVHVLLSWLFVIKLGLGLAGAMGAFIVSSWLLVIGELGYVLGGWCPNTWEGFTKAAFADMLPLVKLSISSGVMICLELWYTSILVLLAGYMENATIAISAFSICLNINGWEFMVCLGFLSSSCVRISNELGMGNAKAAKFSIKVALVTSIIIGIIFWILCMVFSGEIPYLFTNRVAVGAGVQSMVAFVNLGSYYVIGLPVGILLGYVAHLQVTGLWVGLLSGVVVQTLLLSYLTWRIDWEEQVNKASERLGRFFIETTEGSDESSNLA</sequence>
<dbReference type="CDD" id="cd13132">
    <property type="entry name" value="MATE_eukaryotic"/>
    <property type="match status" value="1"/>
</dbReference>
<dbReference type="Pfam" id="PF01554">
    <property type="entry name" value="MatE"/>
    <property type="match status" value="2"/>
</dbReference>
<dbReference type="GO" id="GO:0015297">
    <property type="term" value="F:antiporter activity"/>
    <property type="evidence" value="ECO:0007669"/>
    <property type="project" value="InterPro"/>
</dbReference>
<feature type="transmembrane region" description="Helical" evidence="6">
    <location>
        <begin position="326"/>
        <end position="349"/>
    </location>
</feature>
<feature type="transmembrane region" description="Helical" evidence="6">
    <location>
        <begin position="414"/>
        <end position="438"/>
    </location>
</feature>
<evidence type="ECO:0000313" key="8">
    <source>
        <dbReference type="Proteomes" id="UP000326939"/>
    </source>
</evidence>
<feature type="transmembrane region" description="Helical" evidence="6">
    <location>
        <begin position="192"/>
        <end position="209"/>
    </location>
</feature>
<dbReference type="NCBIfam" id="TIGR00797">
    <property type="entry name" value="matE"/>
    <property type="match status" value="1"/>
</dbReference>
<feature type="transmembrane region" description="Helical" evidence="6">
    <location>
        <begin position="248"/>
        <end position="272"/>
    </location>
</feature>
<evidence type="ECO:0000256" key="4">
    <source>
        <dbReference type="ARBA" id="ARBA00022989"/>
    </source>
</evidence>
<dbReference type="GO" id="GO:0042910">
    <property type="term" value="F:xenobiotic transmembrane transporter activity"/>
    <property type="evidence" value="ECO:0007669"/>
    <property type="project" value="InterPro"/>
</dbReference>
<evidence type="ECO:0000256" key="3">
    <source>
        <dbReference type="ARBA" id="ARBA00022692"/>
    </source>
</evidence>
<keyword evidence="4 6" id="KW-1133">Transmembrane helix</keyword>
<feature type="transmembrane region" description="Helical" evidence="6">
    <location>
        <begin position="155"/>
        <end position="180"/>
    </location>
</feature>
<dbReference type="AlphaFoldDB" id="A0A5N5KHC1"/>
<evidence type="ECO:0000313" key="7">
    <source>
        <dbReference type="EMBL" id="KAB5529646.1"/>
    </source>
</evidence>
<feature type="transmembrane region" description="Helical" evidence="6">
    <location>
        <begin position="445"/>
        <end position="465"/>
    </location>
</feature>
<feature type="transmembrane region" description="Helical" evidence="6">
    <location>
        <begin position="73"/>
        <end position="95"/>
    </location>
</feature>
<comment type="subcellular location">
    <subcellularLocation>
        <location evidence="1">Membrane</location>
        <topology evidence="1">Multi-pass membrane protein</topology>
    </subcellularLocation>
</comment>
<keyword evidence="8" id="KW-1185">Reference proteome</keyword>
<accession>A0A5N5KHC1</accession>
<dbReference type="GO" id="GO:0016020">
    <property type="term" value="C:membrane"/>
    <property type="evidence" value="ECO:0007669"/>
    <property type="project" value="UniProtKB-SubCell"/>
</dbReference>
<gene>
    <name evidence="7" type="ORF">DKX38_019727</name>
</gene>
<dbReference type="InterPro" id="IPR002528">
    <property type="entry name" value="MATE_fam"/>
</dbReference>
<feature type="transmembrane region" description="Helical" evidence="6">
    <location>
        <begin position="370"/>
        <end position="394"/>
    </location>
</feature>
<evidence type="ECO:0000256" key="5">
    <source>
        <dbReference type="ARBA" id="ARBA00023136"/>
    </source>
</evidence>
<feature type="transmembrane region" description="Helical" evidence="6">
    <location>
        <begin position="221"/>
        <end position="242"/>
    </location>
</feature>
<comment type="similarity">
    <text evidence="2 6">Belongs to the multi antimicrobial extrusion (MATE) (TC 2.A.66.1) family.</text>
</comment>
<feature type="transmembrane region" description="Helical" evidence="6">
    <location>
        <begin position="293"/>
        <end position="320"/>
    </location>
</feature>
<keyword evidence="3 6" id="KW-0812">Transmembrane</keyword>
<evidence type="ECO:0000256" key="1">
    <source>
        <dbReference type="ARBA" id="ARBA00004141"/>
    </source>
</evidence>
<dbReference type="EMBL" id="VDCV01000013">
    <property type="protein sequence ID" value="KAB5529646.1"/>
    <property type="molecule type" value="Genomic_DNA"/>
</dbReference>
<dbReference type="InterPro" id="IPR045069">
    <property type="entry name" value="MATE_euk"/>
</dbReference>
<comment type="caution">
    <text evidence="7">The sequence shown here is derived from an EMBL/GenBank/DDBJ whole genome shotgun (WGS) entry which is preliminary data.</text>
</comment>
<name>A0A5N5KHC1_9ROSI</name>